<feature type="compositionally biased region" description="Polar residues" evidence="1">
    <location>
        <begin position="281"/>
        <end position="291"/>
    </location>
</feature>
<evidence type="ECO:0000313" key="2">
    <source>
        <dbReference type="EMBL" id="GAM38467.1"/>
    </source>
</evidence>
<keyword evidence="3" id="KW-1185">Reference proteome</keyword>
<reference evidence="3" key="1">
    <citation type="journal article" date="2015" name="Genome Announc.">
        <title>Draft genome sequence of Talaromyces cellulolyticus strain Y-94, a source of lignocellulosic biomass-degrading enzymes.</title>
        <authorList>
            <person name="Fujii T."/>
            <person name="Koike H."/>
            <person name="Sawayama S."/>
            <person name="Yano S."/>
            <person name="Inoue H."/>
        </authorList>
    </citation>
    <scope>NUCLEOTIDE SEQUENCE [LARGE SCALE GENOMIC DNA]</scope>
    <source>
        <strain evidence="3">Y-94</strain>
    </source>
</reference>
<sequence length="312" mass="35773">MIPVTVRKWGEWKTIKFPIKNAADKRPSAVPSEPVVVKEEEARTDEAQAVSQTEIEKLSKKVLSYAVEGLVNQVNVREIKLQDTEKQLREVASANRVLQVGITQRTSEFANLSPENALWKQMSEKWQDQEIPDDDCVLKKDYIERHKRVNAMVIEDYVLMHVEIDRLGGEYQNNETQQRNNALEAQRRADVDLILAILDAHQLRENILAYQYNALLRQYDITRNDNEQLVQALVNTVNRHEDELAIVLCQMAEIAHIPGANGTNPRRSQPRSRPELRLVQHGSQRYSESLTPGGRWQQTIASRLLNDALLLA</sequence>
<dbReference type="EMBL" id="DF933829">
    <property type="protein sequence ID" value="GAM38467.1"/>
    <property type="molecule type" value="Genomic_DNA"/>
</dbReference>
<feature type="region of interest" description="Disordered" evidence="1">
    <location>
        <begin position="258"/>
        <end position="291"/>
    </location>
</feature>
<evidence type="ECO:0000313" key="3">
    <source>
        <dbReference type="Proteomes" id="UP000053095"/>
    </source>
</evidence>
<organism evidence="2 3">
    <name type="scientific">Talaromyces pinophilus</name>
    <name type="common">Penicillium pinophilum</name>
    <dbReference type="NCBI Taxonomy" id="128442"/>
    <lineage>
        <taxon>Eukaryota</taxon>
        <taxon>Fungi</taxon>
        <taxon>Dikarya</taxon>
        <taxon>Ascomycota</taxon>
        <taxon>Pezizomycotina</taxon>
        <taxon>Eurotiomycetes</taxon>
        <taxon>Eurotiomycetidae</taxon>
        <taxon>Eurotiales</taxon>
        <taxon>Trichocomaceae</taxon>
        <taxon>Talaromyces</taxon>
        <taxon>Talaromyces sect. Talaromyces</taxon>
    </lineage>
</organism>
<proteinExistence type="predicted"/>
<protein>
    <submittedName>
        <fullName evidence="2">Uncharacterized protein</fullName>
    </submittedName>
</protein>
<evidence type="ECO:0000256" key="1">
    <source>
        <dbReference type="SAM" id="MobiDB-lite"/>
    </source>
</evidence>
<gene>
    <name evidence="2" type="ORF">TCE0_033r09212</name>
</gene>
<name>A0A6V8HAM4_TALPI</name>
<dbReference type="AlphaFoldDB" id="A0A6V8HAM4"/>
<comment type="caution">
    <text evidence="2">The sequence shown here is derived from an EMBL/GenBank/DDBJ whole genome shotgun (WGS) entry which is preliminary data.</text>
</comment>
<dbReference type="Proteomes" id="UP000053095">
    <property type="component" value="Unassembled WGS sequence"/>
</dbReference>
<accession>A0A6V8HAM4</accession>